<dbReference type="InterPro" id="IPR052923">
    <property type="entry name" value="UPF0718"/>
</dbReference>
<proteinExistence type="inferred from homology"/>
<evidence type="ECO:0008006" key="10">
    <source>
        <dbReference type="Google" id="ProtNLM"/>
    </source>
</evidence>
<evidence type="ECO:0000256" key="3">
    <source>
        <dbReference type="ARBA" id="ARBA00022475"/>
    </source>
</evidence>
<dbReference type="GO" id="GO:0005886">
    <property type="term" value="C:plasma membrane"/>
    <property type="evidence" value="ECO:0007669"/>
    <property type="project" value="UniProtKB-SubCell"/>
</dbReference>
<dbReference type="Pfam" id="PF03773">
    <property type="entry name" value="ArsP_1"/>
    <property type="match status" value="1"/>
</dbReference>
<feature type="transmembrane region" description="Helical" evidence="8">
    <location>
        <begin position="20"/>
        <end position="42"/>
    </location>
</feature>
<evidence type="ECO:0000256" key="7">
    <source>
        <dbReference type="SAM" id="MobiDB-lite"/>
    </source>
</evidence>
<evidence type="ECO:0000313" key="9">
    <source>
        <dbReference type="EMBL" id="KKL98809.1"/>
    </source>
</evidence>
<dbReference type="PANTHER" id="PTHR34184:SF4">
    <property type="entry name" value="UPF0718 PROTEIN YCGR"/>
    <property type="match status" value="1"/>
</dbReference>
<keyword evidence="5 8" id="KW-1133">Transmembrane helix</keyword>
<evidence type="ECO:0000256" key="6">
    <source>
        <dbReference type="ARBA" id="ARBA00023136"/>
    </source>
</evidence>
<accession>A0A0F9GJ21</accession>
<evidence type="ECO:0000256" key="4">
    <source>
        <dbReference type="ARBA" id="ARBA00022692"/>
    </source>
</evidence>
<protein>
    <recommendedName>
        <fullName evidence="10">Permease</fullName>
    </recommendedName>
</protein>
<sequence>MPEIVTQIPGQFWAVLLEMAPYLLFGFLVAGVLSVIISPVFVERHLGGRGFWPVIKAAALGVPLPLCSCGVIPVSASLRRHGASRGATTAFLISTPQDGVDSIAVTFGMLGWVFAVFRPIAALVSGLIGGTIVSAVDHDADDAEPPAPTPRACCAPDGAGTNT</sequence>
<evidence type="ECO:0000256" key="1">
    <source>
        <dbReference type="ARBA" id="ARBA00004651"/>
    </source>
</evidence>
<dbReference type="InterPro" id="IPR005524">
    <property type="entry name" value="DUF318"/>
</dbReference>
<comment type="similarity">
    <text evidence="2">Belongs to the UPF0718 family.</text>
</comment>
<comment type="subcellular location">
    <subcellularLocation>
        <location evidence="1">Cell membrane</location>
        <topology evidence="1">Multi-pass membrane protein</topology>
    </subcellularLocation>
</comment>
<gene>
    <name evidence="9" type="ORF">LCGC14_1820700</name>
</gene>
<evidence type="ECO:0000256" key="8">
    <source>
        <dbReference type="SAM" id="Phobius"/>
    </source>
</evidence>
<keyword evidence="3" id="KW-1003">Cell membrane</keyword>
<keyword evidence="6 8" id="KW-0472">Membrane</keyword>
<dbReference type="EMBL" id="LAZR01017826">
    <property type="protein sequence ID" value="KKL98809.1"/>
    <property type="molecule type" value="Genomic_DNA"/>
</dbReference>
<name>A0A0F9GJ21_9ZZZZ</name>
<dbReference type="PANTHER" id="PTHR34184">
    <property type="entry name" value="UPF0718 PROTEIN YCGR"/>
    <property type="match status" value="1"/>
</dbReference>
<dbReference type="AlphaFoldDB" id="A0A0F9GJ21"/>
<comment type="caution">
    <text evidence="9">The sequence shown here is derived from an EMBL/GenBank/DDBJ whole genome shotgun (WGS) entry which is preliminary data.</text>
</comment>
<feature type="transmembrane region" description="Helical" evidence="8">
    <location>
        <begin position="54"/>
        <end position="76"/>
    </location>
</feature>
<reference evidence="9" key="1">
    <citation type="journal article" date="2015" name="Nature">
        <title>Complex archaea that bridge the gap between prokaryotes and eukaryotes.</title>
        <authorList>
            <person name="Spang A."/>
            <person name="Saw J.H."/>
            <person name="Jorgensen S.L."/>
            <person name="Zaremba-Niedzwiedzka K."/>
            <person name="Martijn J."/>
            <person name="Lind A.E."/>
            <person name="van Eijk R."/>
            <person name="Schleper C."/>
            <person name="Guy L."/>
            <person name="Ettema T.J."/>
        </authorList>
    </citation>
    <scope>NUCLEOTIDE SEQUENCE</scope>
</reference>
<feature type="region of interest" description="Disordered" evidence="7">
    <location>
        <begin position="139"/>
        <end position="163"/>
    </location>
</feature>
<evidence type="ECO:0000256" key="2">
    <source>
        <dbReference type="ARBA" id="ARBA00006386"/>
    </source>
</evidence>
<organism evidence="9">
    <name type="scientific">marine sediment metagenome</name>
    <dbReference type="NCBI Taxonomy" id="412755"/>
    <lineage>
        <taxon>unclassified sequences</taxon>
        <taxon>metagenomes</taxon>
        <taxon>ecological metagenomes</taxon>
    </lineage>
</organism>
<evidence type="ECO:0000256" key="5">
    <source>
        <dbReference type="ARBA" id="ARBA00022989"/>
    </source>
</evidence>
<keyword evidence="4 8" id="KW-0812">Transmembrane</keyword>